<accession>A0AA38HNH0</accession>
<evidence type="ECO:0000256" key="8">
    <source>
        <dbReference type="RuleBase" id="RU003690"/>
    </source>
</evidence>
<dbReference type="Gene3D" id="3.20.20.80">
    <property type="entry name" value="Glycosidases"/>
    <property type="match status" value="1"/>
</dbReference>
<evidence type="ECO:0000256" key="7">
    <source>
        <dbReference type="PROSITE-ProRule" id="PRU10055"/>
    </source>
</evidence>
<dbReference type="PRINTS" id="PR00131">
    <property type="entry name" value="GLHYDRLASE1"/>
</dbReference>
<evidence type="ECO:0000256" key="4">
    <source>
        <dbReference type="ARBA" id="ARBA00022801"/>
    </source>
</evidence>
<proteinExistence type="inferred from homology"/>
<evidence type="ECO:0000313" key="11">
    <source>
        <dbReference type="EMBL" id="KAJ3641010.1"/>
    </source>
</evidence>
<evidence type="ECO:0000313" key="12">
    <source>
        <dbReference type="Proteomes" id="UP001168821"/>
    </source>
</evidence>
<reference evidence="11" key="1">
    <citation type="journal article" date="2023" name="G3 (Bethesda)">
        <title>Whole genome assemblies of Zophobas morio and Tenebrio molitor.</title>
        <authorList>
            <person name="Kaur S."/>
            <person name="Stinson S.A."/>
            <person name="diCenzo G.C."/>
        </authorList>
    </citation>
    <scope>NUCLEOTIDE SEQUENCE</scope>
    <source>
        <strain evidence="11">QUZm001</strain>
    </source>
</reference>
<evidence type="ECO:0000256" key="1">
    <source>
        <dbReference type="ARBA" id="ARBA00010838"/>
    </source>
</evidence>
<dbReference type="InterPro" id="IPR018120">
    <property type="entry name" value="Glyco_hydro_1_AS"/>
</dbReference>
<dbReference type="AlphaFoldDB" id="A0AA38HNH0"/>
<dbReference type="Proteomes" id="UP001168821">
    <property type="component" value="Unassembled WGS sequence"/>
</dbReference>
<dbReference type="PROSITE" id="PS00572">
    <property type="entry name" value="GLYCOSYL_HYDROL_F1_1"/>
    <property type="match status" value="1"/>
</dbReference>
<dbReference type="EMBL" id="JALNTZ010000009">
    <property type="protein sequence ID" value="KAJ3641010.1"/>
    <property type="molecule type" value="Genomic_DNA"/>
</dbReference>
<sequence length="486" mass="55400">MSARIILVWCYVFVLCCANKTLKFPDGFRFGVATAAYQVEGGWNASGKGENIWDRLTHSYPDLITDHSTGDVACDSYDLWNTDIKLLKYLNVDYYRFSLSWSRLLPSGFATHVNPDGVRYYNNLIDGLLSNGIAPVVTLYHWDLPQPLQDLGGWTNPLIADYFEDFARVAFGLFGDRVKAWITINEPASICVGTYENGEGAPAYVESPGIGLYLCGKTILLAHAKAYRLYDNEFRHTQYGIVGITIDSIWAEPKTNSTVDVIAAEREMQFGLGWWANPIFSASGDYPEIMKVRIAENSKRENFTKSRLPALNPSEVKLIQGTFDFFGLNHYHTWLIADHEYQYNRSSYQKDKGTLGTQNPDWKPTPEIVPWGFRKLLNWVKTQYNNPLVVVTENGFGDAGGLKDRNRVIFLYGFMKALLLSILEDNCNVKGYTVWSIMDNMEWRSGFTVKFGLFDVNFTDPRRQRTPKASAEFYRHVIQTRVLPEK</sequence>
<feature type="signal peptide" evidence="10">
    <location>
        <begin position="1"/>
        <end position="18"/>
    </location>
</feature>
<protein>
    <recommendedName>
        <fullName evidence="3">beta-glucosidase</fullName>
        <ecNumber evidence="3">3.2.1.21</ecNumber>
    </recommendedName>
</protein>
<keyword evidence="10" id="KW-0732">Signal</keyword>
<organism evidence="11 12">
    <name type="scientific">Zophobas morio</name>
    <dbReference type="NCBI Taxonomy" id="2755281"/>
    <lineage>
        <taxon>Eukaryota</taxon>
        <taxon>Metazoa</taxon>
        <taxon>Ecdysozoa</taxon>
        <taxon>Arthropoda</taxon>
        <taxon>Hexapoda</taxon>
        <taxon>Insecta</taxon>
        <taxon>Pterygota</taxon>
        <taxon>Neoptera</taxon>
        <taxon>Endopterygota</taxon>
        <taxon>Coleoptera</taxon>
        <taxon>Polyphaga</taxon>
        <taxon>Cucujiformia</taxon>
        <taxon>Tenebrionidae</taxon>
        <taxon>Zophobas</taxon>
    </lineage>
</organism>
<dbReference type="GO" id="GO:0005975">
    <property type="term" value="P:carbohydrate metabolic process"/>
    <property type="evidence" value="ECO:0007669"/>
    <property type="project" value="InterPro"/>
</dbReference>
<comment type="similarity">
    <text evidence="1 8">Belongs to the glycosyl hydrolase 1 family.</text>
</comment>
<dbReference type="InterPro" id="IPR001360">
    <property type="entry name" value="Glyco_hydro_1"/>
</dbReference>
<dbReference type="SUPFAM" id="SSF51445">
    <property type="entry name" value="(Trans)glycosidases"/>
    <property type="match status" value="1"/>
</dbReference>
<gene>
    <name evidence="11" type="ORF">Zmor_027539</name>
</gene>
<dbReference type="PANTHER" id="PTHR10353:SF36">
    <property type="entry name" value="LP05116P"/>
    <property type="match status" value="1"/>
</dbReference>
<evidence type="ECO:0000256" key="5">
    <source>
        <dbReference type="ARBA" id="ARBA00023180"/>
    </source>
</evidence>
<evidence type="ECO:0000256" key="9">
    <source>
        <dbReference type="RuleBase" id="RU004468"/>
    </source>
</evidence>
<feature type="chain" id="PRO_5041329798" description="beta-glucosidase" evidence="10">
    <location>
        <begin position="19"/>
        <end position="486"/>
    </location>
</feature>
<evidence type="ECO:0000256" key="2">
    <source>
        <dbReference type="ARBA" id="ARBA00011738"/>
    </source>
</evidence>
<comment type="subunit">
    <text evidence="2">Homodimer.</text>
</comment>
<evidence type="ECO:0000256" key="10">
    <source>
        <dbReference type="SAM" id="SignalP"/>
    </source>
</evidence>
<dbReference type="InterPro" id="IPR033132">
    <property type="entry name" value="GH_1_N_CS"/>
</dbReference>
<dbReference type="PROSITE" id="PS00653">
    <property type="entry name" value="GLYCOSYL_HYDROL_F1_2"/>
    <property type="match status" value="1"/>
</dbReference>
<dbReference type="GO" id="GO:0008422">
    <property type="term" value="F:beta-glucosidase activity"/>
    <property type="evidence" value="ECO:0007669"/>
    <property type="project" value="TreeGrafter"/>
</dbReference>
<feature type="active site" description="Nucleophile" evidence="7">
    <location>
        <position position="393"/>
    </location>
</feature>
<keyword evidence="12" id="KW-1185">Reference proteome</keyword>
<dbReference type="InterPro" id="IPR017853">
    <property type="entry name" value="GH"/>
</dbReference>
<dbReference type="Pfam" id="PF00232">
    <property type="entry name" value="Glyco_hydro_1"/>
    <property type="match status" value="1"/>
</dbReference>
<dbReference type="EC" id="3.2.1.21" evidence="3"/>
<dbReference type="FunFam" id="3.20.20.80:FF:000013">
    <property type="entry name" value="lactase-phlorizin hydrolase"/>
    <property type="match status" value="1"/>
</dbReference>
<comment type="caution">
    <text evidence="11">The sequence shown here is derived from an EMBL/GenBank/DDBJ whole genome shotgun (WGS) entry which is preliminary data.</text>
</comment>
<keyword evidence="4 9" id="KW-0378">Hydrolase</keyword>
<evidence type="ECO:0000256" key="3">
    <source>
        <dbReference type="ARBA" id="ARBA00012744"/>
    </source>
</evidence>
<keyword evidence="5" id="KW-0325">Glycoprotein</keyword>
<keyword evidence="6 9" id="KW-0326">Glycosidase</keyword>
<name>A0AA38HNH0_9CUCU</name>
<evidence type="ECO:0000256" key="6">
    <source>
        <dbReference type="ARBA" id="ARBA00023295"/>
    </source>
</evidence>
<dbReference type="PANTHER" id="PTHR10353">
    <property type="entry name" value="GLYCOSYL HYDROLASE"/>
    <property type="match status" value="1"/>
</dbReference>